<feature type="domain" description="G" evidence="3">
    <location>
        <begin position="145"/>
        <end position="188"/>
    </location>
</feature>
<gene>
    <name evidence="4" type="ORF">X975_12046</name>
</gene>
<evidence type="ECO:0000256" key="2">
    <source>
        <dbReference type="ARBA" id="ARBA00023134"/>
    </source>
</evidence>
<proteinExistence type="predicted"/>
<dbReference type="FunFam" id="3.40.50.300:FF:000876">
    <property type="entry name" value="Mitochondrial GTPase 1"/>
    <property type="match status" value="1"/>
</dbReference>
<dbReference type="GO" id="GO:0032543">
    <property type="term" value="P:mitochondrial translation"/>
    <property type="evidence" value="ECO:0007669"/>
    <property type="project" value="TreeGrafter"/>
</dbReference>
<keyword evidence="2" id="KW-0342">GTP-binding</keyword>
<dbReference type="CDD" id="cd01856">
    <property type="entry name" value="YlqF"/>
    <property type="match status" value="1"/>
</dbReference>
<accession>A0A087TPP4</accession>
<dbReference type="EMBL" id="KK116216">
    <property type="protein sequence ID" value="KFM67083.1"/>
    <property type="molecule type" value="Genomic_DNA"/>
</dbReference>
<organism evidence="4 5">
    <name type="scientific">Stegodyphus mimosarum</name>
    <name type="common">African social velvet spider</name>
    <dbReference type="NCBI Taxonomy" id="407821"/>
    <lineage>
        <taxon>Eukaryota</taxon>
        <taxon>Metazoa</taxon>
        <taxon>Ecdysozoa</taxon>
        <taxon>Arthropoda</taxon>
        <taxon>Chelicerata</taxon>
        <taxon>Arachnida</taxon>
        <taxon>Araneae</taxon>
        <taxon>Araneomorphae</taxon>
        <taxon>Entelegynae</taxon>
        <taxon>Eresoidea</taxon>
        <taxon>Eresidae</taxon>
        <taxon>Stegodyphus</taxon>
    </lineage>
</organism>
<dbReference type="GO" id="GO:0005525">
    <property type="term" value="F:GTP binding"/>
    <property type="evidence" value="ECO:0007669"/>
    <property type="project" value="UniProtKB-KW"/>
</dbReference>
<keyword evidence="1" id="KW-0547">Nucleotide-binding</keyword>
<evidence type="ECO:0000313" key="4">
    <source>
        <dbReference type="EMBL" id="KFM67083.1"/>
    </source>
</evidence>
<dbReference type="SUPFAM" id="SSF52540">
    <property type="entry name" value="P-loop containing nucleoside triphosphate hydrolases"/>
    <property type="match status" value="1"/>
</dbReference>
<dbReference type="Pfam" id="PF01926">
    <property type="entry name" value="MMR_HSR1"/>
    <property type="match status" value="1"/>
</dbReference>
<feature type="non-terminal residue" evidence="4">
    <location>
        <position position="208"/>
    </location>
</feature>
<evidence type="ECO:0000256" key="1">
    <source>
        <dbReference type="ARBA" id="ARBA00022741"/>
    </source>
</evidence>
<evidence type="ECO:0000259" key="3">
    <source>
        <dbReference type="Pfam" id="PF01926"/>
    </source>
</evidence>
<dbReference type="GO" id="GO:0003924">
    <property type="term" value="F:GTPase activity"/>
    <property type="evidence" value="ECO:0007669"/>
    <property type="project" value="TreeGrafter"/>
</dbReference>
<dbReference type="AlphaFoldDB" id="A0A087TPP4"/>
<dbReference type="GO" id="GO:0005739">
    <property type="term" value="C:mitochondrion"/>
    <property type="evidence" value="ECO:0007669"/>
    <property type="project" value="TreeGrafter"/>
</dbReference>
<dbReference type="STRING" id="407821.A0A087TPP4"/>
<dbReference type="OrthoDB" id="269151at2759"/>
<reference evidence="4 5" key="1">
    <citation type="submission" date="2013-11" db="EMBL/GenBank/DDBJ databases">
        <title>Genome sequencing of Stegodyphus mimosarum.</title>
        <authorList>
            <person name="Bechsgaard J."/>
        </authorList>
    </citation>
    <scope>NUCLEOTIDE SEQUENCE [LARGE SCALE GENOMIC DNA]</scope>
</reference>
<sequence>MIKIPFRCMSTFRQKFECNLHNFTSWFPGHMYKGLLQMQAKLATVDCIIEVHDARIPFSGRNPTFYSTLYAIKPHILVLNKSDLADLSHINDIKQGLLQENIHHVLFASCKGGSKSGINKIIPLVTELIKDTDFYNRGNTSSFTLMVIGIPNVGKSSLINRLRNLHLKRKSATSVGAEPGVTRSVLEKIKPPFVLGRKGDMKQFCLQD</sequence>
<dbReference type="Gene3D" id="3.40.50.300">
    <property type="entry name" value="P-loop containing nucleotide triphosphate hydrolases"/>
    <property type="match status" value="1"/>
</dbReference>
<evidence type="ECO:0000313" key="5">
    <source>
        <dbReference type="Proteomes" id="UP000054359"/>
    </source>
</evidence>
<dbReference type="InterPro" id="IPR006073">
    <property type="entry name" value="GTP-bd"/>
</dbReference>
<protein>
    <submittedName>
        <fullName evidence="4">Mitochondrial GTPase 1</fullName>
    </submittedName>
</protein>
<name>A0A087TPP4_STEMI</name>
<dbReference type="PANTHER" id="PTHR45782:SF4">
    <property type="entry name" value="MITOCHONDRIAL RIBOSOME-ASSOCIATED GTPASE 1"/>
    <property type="match status" value="1"/>
</dbReference>
<dbReference type="Proteomes" id="UP000054359">
    <property type="component" value="Unassembled WGS sequence"/>
</dbReference>
<dbReference type="InterPro" id="IPR027417">
    <property type="entry name" value="P-loop_NTPase"/>
</dbReference>
<keyword evidence="5" id="KW-1185">Reference proteome</keyword>
<dbReference type="PANTHER" id="PTHR45782">
    <property type="entry name" value="MITOCHONDRIAL RIBOSOME-ASSOCIATED GTPASE 1"/>
    <property type="match status" value="1"/>
</dbReference>